<gene>
    <name evidence="1" type="ORF">PENPOL_c002G04272</name>
</gene>
<dbReference type="OrthoDB" id="10472919at2759"/>
<reference evidence="2" key="1">
    <citation type="journal article" date="2017" name="Nat. Microbiol.">
        <title>Global analysis of biosynthetic gene clusters reveals vast potential of secondary metabolite production in Penicillium species.</title>
        <authorList>
            <person name="Nielsen J.C."/>
            <person name="Grijseels S."/>
            <person name="Prigent S."/>
            <person name="Ji B."/>
            <person name="Dainat J."/>
            <person name="Nielsen K.F."/>
            <person name="Frisvad J.C."/>
            <person name="Workman M."/>
            <person name="Nielsen J."/>
        </authorList>
    </citation>
    <scope>NUCLEOTIDE SEQUENCE [LARGE SCALE GENOMIC DNA]</scope>
    <source>
        <strain evidence="2">IBT 4502</strain>
    </source>
</reference>
<dbReference type="Proteomes" id="UP000191408">
    <property type="component" value="Unassembled WGS sequence"/>
</dbReference>
<proteinExistence type="predicted"/>
<evidence type="ECO:0000313" key="2">
    <source>
        <dbReference type="Proteomes" id="UP000191408"/>
    </source>
</evidence>
<organism evidence="1 2">
    <name type="scientific">Penicillium polonicum</name>
    <dbReference type="NCBI Taxonomy" id="60169"/>
    <lineage>
        <taxon>Eukaryota</taxon>
        <taxon>Fungi</taxon>
        <taxon>Dikarya</taxon>
        <taxon>Ascomycota</taxon>
        <taxon>Pezizomycotina</taxon>
        <taxon>Eurotiomycetes</taxon>
        <taxon>Eurotiomycetidae</taxon>
        <taxon>Eurotiales</taxon>
        <taxon>Aspergillaceae</taxon>
        <taxon>Penicillium</taxon>
    </lineage>
</organism>
<comment type="caution">
    <text evidence="1">The sequence shown here is derived from an EMBL/GenBank/DDBJ whole genome shotgun (WGS) entry which is preliminary data.</text>
</comment>
<accession>A0A1V6NWL4</accession>
<evidence type="ECO:0000313" key="1">
    <source>
        <dbReference type="EMBL" id="OQD69020.1"/>
    </source>
</evidence>
<dbReference type="EMBL" id="MDYM01000002">
    <property type="protein sequence ID" value="OQD69020.1"/>
    <property type="molecule type" value="Genomic_DNA"/>
</dbReference>
<dbReference type="AlphaFoldDB" id="A0A1V6NWL4"/>
<keyword evidence="2" id="KW-1185">Reference proteome</keyword>
<name>A0A1V6NWL4_PENPO</name>
<protein>
    <submittedName>
        <fullName evidence="1">Uncharacterized protein</fullName>
    </submittedName>
</protein>
<sequence length="175" mass="19744">MSPDLLNQSCLFSSLFSFTHILTSLSDLKTEATKTSETFSVLHTERTSSLQVRHSHLKNVPSQLGIKHKANKHKVGDRPIPTFTDPQLEILTELRQVVSTLASAQTRLFHEASEIMNLVNMIMGSYANSGIAPATHTLHILEERMIALHNEICSVRAEEDYYRDLEREIFAQIGQ</sequence>